<comment type="caution">
    <text evidence="2">The sequence shown here is derived from an EMBL/GenBank/DDBJ whole genome shotgun (WGS) entry which is preliminary data.</text>
</comment>
<proteinExistence type="predicted"/>
<organism evidence="2 3">
    <name type="scientific">Thelohanellus kitauei</name>
    <name type="common">Myxosporean</name>
    <dbReference type="NCBI Taxonomy" id="669202"/>
    <lineage>
        <taxon>Eukaryota</taxon>
        <taxon>Metazoa</taxon>
        <taxon>Cnidaria</taxon>
        <taxon>Myxozoa</taxon>
        <taxon>Myxosporea</taxon>
        <taxon>Bivalvulida</taxon>
        <taxon>Platysporina</taxon>
        <taxon>Myxobolidae</taxon>
        <taxon>Thelohanellus</taxon>
    </lineage>
</organism>
<evidence type="ECO:0000313" key="3">
    <source>
        <dbReference type="Proteomes" id="UP000031668"/>
    </source>
</evidence>
<evidence type="ECO:0000313" key="2">
    <source>
        <dbReference type="EMBL" id="KII63434.1"/>
    </source>
</evidence>
<feature type="region of interest" description="Disordered" evidence="1">
    <location>
        <begin position="97"/>
        <end position="124"/>
    </location>
</feature>
<gene>
    <name evidence="2" type="ORF">RF11_02243</name>
</gene>
<dbReference type="EMBL" id="JWZT01004669">
    <property type="protein sequence ID" value="KII63434.1"/>
    <property type="molecule type" value="Genomic_DNA"/>
</dbReference>
<name>A0A0C2MGE2_THEKT</name>
<evidence type="ECO:0000256" key="1">
    <source>
        <dbReference type="SAM" id="MobiDB-lite"/>
    </source>
</evidence>
<dbReference type="AlphaFoldDB" id="A0A0C2MGE2"/>
<protein>
    <submittedName>
        <fullName evidence="2">Uncharacterized protein</fullName>
    </submittedName>
</protein>
<keyword evidence="3" id="KW-1185">Reference proteome</keyword>
<reference evidence="2 3" key="1">
    <citation type="journal article" date="2014" name="Genome Biol. Evol.">
        <title>The genome of the myxosporean Thelohanellus kitauei shows adaptations to nutrient acquisition within its fish host.</title>
        <authorList>
            <person name="Yang Y."/>
            <person name="Xiong J."/>
            <person name="Zhou Z."/>
            <person name="Huo F."/>
            <person name="Miao W."/>
            <person name="Ran C."/>
            <person name="Liu Y."/>
            <person name="Zhang J."/>
            <person name="Feng J."/>
            <person name="Wang M."/>
            <person name="Wang M."/>
            <person name="Wang L."/>
            <person name="Yao B."/>
        </authorList>
    </citation>
    <scope>NUCLEOTIDE SEQUENCE [LARGE SCALE GENOMIC DNA]</scope>
    <source>
        <strain evidence="2">Wuqing</strain>
    </source>
</reference>
<sequence>MLITTINVNTSCPEFHELIKSNNRLLRSIHYSQKYNRKRREEAGAAAKCASRDNLKGFYEGDLDFYIVSRLWIPRRPHKVTHLTLLKSSDSRQISKSADCNVGDEVSSVPTCHAPSRAADDERR</sequence>
<dbReference type="Proteomes" id="UP000031668">
    <property type="component" value="Unassembled WGS sequence"/>
</dbReference>
<accession>A0A0C2MGE2</accession>